<dbReference type="EMBL" id="AP024849">
    <property type="protein sequence ID" value="BCZ48536.1"/>
    <property type="molecule type" value="Genomic_DNA"/>
</dbReference>
<keyword evidence="3" id="KW-1185">Reference proteome</keyword>
<feature type="transmembrane region" description="Helical" evidence="1">
    <location>
        <begin position="87"/>
        <end position="108"/>
    </location>
</feature>
<dbReference type="Proteomes" id="UP000824633">
    <property type="component" value="Chromosome"/>
</dbReference>
<evidence type="ECO:0000313" key="2">
    <source>
        <dbReference type="EMBL" id="BCZ48536.1"/>
    </source>
</evidence>
<dbReference type="Pfam" id="PF06898">
    <property type="entry name" value="YqfD"/>
    <property type="match status" value="1"/>
</dbReference>
<sequence length="376" mass="43302">MIFNKLSLGQITIEVSALMPEKILNILWNNEIYTCNIIKIDLMTIRVSIYFKDYKEAEMLIKKYKGKVRIVKKSGIIVLLMKMKRKVSLVIGAVIFFIVIYILSNYIWAIDIQTQRNLSPFEIRQQLSSIGIKPGLNKSQIDVYAIEKKMEDLNNQIMWIRIRVEGSTLKLVIKEKVNPPATEKKLFNQVVAKMDGEVKRVYTSSGNPAVVPGDIVKTGDDLILPIQGREGFEQEVKPKGTVIANTFYEKFMEVQISGEKLERTGEKNNDIYLSFYGKKFYLKKAINQFQYYDKIEEKDGVINKIIYFKKKGKTVNLDRENTIKEATQKLQESLRKTLSNDAKIMDSKTTVENIKDGKILVKVIFTVEQDIARNIS</sequence>
<organism evidence="2 3">
    <name type="scientific">Clostridium gelidum</name>
    <dbReference type="NCBI Taxonomy" id="704125"/>
    <lineage>
        <taxon>Bacteria</taxon>
        <taxon>Bacillati</taxon>
        <taxon>Bacillota</taxon>
        <taxon>Clostridia</taxon>
        <taxon>Eubacteriales</taxon>
        <taxon>Clostridiaceae</taxon>
        <taxon>Clostridium</taxon>
    </lineage>
</organism>
<keyword evidence="1" id="KW-0812">Transmembrane</keyword>
<accession>A0ABM7TBQ1</accession>
<name>A0ABM7TBQ1_9CLOT</name>
<evidence type="ECO:0000313" key="3">
    <source>
        <dbReference type="Proteomes" id="UP000824633"/>
    </source>
</evidence>
<dbReference type="NCBIfam" id="TIGR02876">
    <property type="entry name" value="spore_yqfD"/>
    <property type="match status" value="1"/>
</dbReference>
<gene>
    <name evidence="2" type="primary">spoIV</name>
    <name evidence="2" type="ORF">psyc5s11_46030</name>
</gene>
<protein>
    <submittedName>
        <fullName evidence="2">Sporulation protein YqfD</fullName>
    </submittedName>
</protein>
<proteinExistence type="predicted"/>
<dbReference type="RefSeq" id="WP_224034792.1">
    <property type="nucleotide sequence ID" value="NZ_AP024849.1"/>
</dbReference>
<keyword evidence="1" id="KW-0472">Membrane</keyword>
<keyword evidence="1" id="KW-1133">Transmembrane helix</keyword>
<dbReference type="InterPro" id="IPR010690">
    <property type="entry name" value="YqfD"/>
</dbReference>
<reference evidence="3" key="1">
    <citation type="submission" date="2021-07" db="EMBL/GenBank/DDBJ databases">
        <title>Complete genome sequencing of a Clostridium isolate.</title>
        <authorList>
            <person name="Ueki A."/>
            <person name="Tonouchi A."/>
        </authorList>
    </citation>
    <scope>NUCLEOTIDE SEQUENCE [LARGE SCALE GENOMIC DNA]</scope>
    <source>
        <strain evidence="3">C5S11</strain>
    </source>
</reference>
<evidence type="ECO:0000256" key="1">
    <source>
        <dbReference type="SAM" id="Phobius"/>
    </source>
</evidence>